<dbReference type="InterPro" id="IPR041373">
    <property type="entry name" value="RT_RNaseH"/>
</dbReference>
<dbReference type="GO" id="GO:0006508">
    <property type="term" value="P:proteolysis"/>
    <property type="evidence" value="ECO:0007669"/>
    <property type="project" value="UniProtKB-KW"/>
</dbReference>
<comment type="caution">
    <text evidence="10">The sequence shown here is derived from an EMBL/GenBank/DDBJ whole genome shotgun (WGS) entry which is preliminary data.</text>
</comment>
<keyword evidence="1" id="KW-0645">Protease</keyword>
<dbReference type="GO" id="GO:0004190">
    <property type="term" value="F:aspartic-type endopeptidase activity"/>
    <property type="evidence" value="ECO:0007669"/>
    <property type="project" value="UniProtKB-KW"/>
</dbReference>
<keyword evidence="7" id="KW-0378">Hydrolase</keyword>
<dbReference type="GO" id="GO:0004519">
    <property type="term" value="F:endonuclease activity"/>
    <property type="evidence" value="ECO:0007669"/>
    <property type="project" value="UniProtKB-KW"/>
</dbReference>
<evidence type="ECO:0000256" key="4">
    <source>
        <dbReference type="ARBA" id="ARBA00022722"/>
    </source>
</evidence>
<dbReference type="Gene3D" id="3.30.70.270">
    <property type="match status" value="2"/>
</dbReference>
<keyword evidence="8" id="KW-0695">RNA-directed DNA polymerase</keyword>
<dbReference type="InterPro" id="IPR043128">
    <property type="entry name" value="Rev_trsase/Diguanyl_cyclase"/>
</dbReference>
<dbReference type="STRING" id="4795.A0A225WV76"/>
<reference evidence="11" key="1">
    <citation type="submission" date="2017-03" db="EMBL/GenBank/DDBJ databases">
        <title>Phytopthora megakarya and P. palmivora, two closely related causual agents of cacao black pod achieved similar genome size and gene model numbers by different mechanisms.</title>
        <authorList>
            <person name="Ali S."/>
            <person name="Shao J."/>
            <person name="Larry D.J."/>
            <person name="Kronmiller B."/>
            <person name="Shen D."/>
            <person name="Strem M.D."/>
            <person name="Melnick R.L."/>
            <person name="Guiltinan M.J."/>
            <person name="Tyler B.M."/>
            <person name="Meinhardt L.W."/>
            <person name="Bailey B.A."/>
        </authorList>
    </citation>
    <scope>NUCLEOTIDE SEQUENCE [LARGE SCALE GENOMIC DNA]</scope>
    <source>
        <strain evidence="11">zdho120</strain>
    </source>
</reference>
<protein>
    <submittedName>
        <fullName evidence="10">Polyprotein</fullName>
    </submittedName>
</protein>
<keyword evidence="11" id="KW-1185">Reference proteome</keyword>
<keyword evidence="4" id="KW-0540">Nuclease</keyword>
<keyword evidence="5" id="KW-0064">Aspartyl protease</keyword>
<evidence type="ECO:0000313" key="10">
    <source>
        <dbReference type="EMBL" id="OWZ20968.1"/>
    </source>
</evidence>
<keyword evidence="6" id="KW-0255">Endonuclease</keyword>
<accession>A0A225WV76</accession>
<evidence type="ECO:0000256" key="3">
    <source>
        <dbReference type="ARBA" id="ARBA00022695"/>
    </source>
</evidence>
<dbReference type="GO" id="GO:0003964">
    <property type="term" value="F:RNA-directed DNA polymerase activity"/>
    <property type="evidence" value="ECO:0007669"/>
    <property type="project" value="UniProtKB-KW"/>
</dbReference>
<evidence type="ECO:0000256" key="1">
    <source>
        <dbReference type="ARBA" id="ARBA00022670"/>
    </source>
</evidence>
<dbReference type="AlphaFoldDB" id="A0A225WV76"/>
<evidence type="ECO:0000256" key="8">
    <source>
        <dbReference type="ARBA" id="ARBA00022918"/>
    </source>
</evidence>
<evidence type="ECO:0000313" key="11">
    <source>
        <dbReference type="Proteomes" id="UP000198211"/>
    </source>
</evidence>
<dbReference type="PANTHER" id="PTHR33064">
    <property type="entry name" value="POL PROTEIN"/>
    <property type="match status" value="1"/>
</dbReference>
<evidence type="ECO:0000259" key="9">
    <source>
        <dbReference type="Pfam" id="PF17917"/>
    </source>
</evidence>
<dbReference type="Proteomes" id="UP000198211">
    <property type="component" value="Unassembled WGS sequence"/>
</dbReference>
<sequence>MIQRIFSDQSSFCRAYFDAIFIYTKTKSLDNHLAALDKVLKRCEERQLYIKFSKCTFCASEIPCLGDYFGRDGIRMDPDKVRVTREWPQPRTKRELQFFIGTCVYVLKYCVNFAELAAPLMDAIRGRRENEVVLLSAEKIRSFDEFKQRRSEVPMLFHPDSERQFHIDDKGEERVIGYGGLSITEQMYPTREKELLAALHAMRMWRVYISSNLFSSIPITKLYKVSSSRRLARNVSADG</sequence>
<evidence type="ECO:0000256" key="6">
    <source>
        <dbReference type="ARBA" id="ARBA00022759"/>
    </source>
</evidence>
<dbReference type="OrthoDB" id="123497at2759"/>
<evidence type="ECO:0000256" key="7">
    <source>
        <dbReference type="ARBA" id="ARBA00022801"/>
    </source>
</evidence>
<organism evidence="10 11">
    <name type="scientific">Phytophthora megakarya</name>
    <dbReference type="NCBI Taxonomy" id="4795"/>
    <lineage>
        <taxon>Eukaryota</taxon>
        <taxon>Sar</taxon>
        <taxon>Stramenopiles</taxon>
        <taxon>Oomycota</taxon>
        <taxon>Peronosporomycetes</taxon>
        <taxon>Peronosporales</taxon>
        <taxon>Peronosporaceae</taxon>
        <taxon>Phytophthora</taxon>
    </lineage>
</organism>
<dbReference type="SUPFAM" id="SSF56672">
    <property type="entry name" value="DNA/RNA polymerases"/>
    <property type="match status" value="1"/>
</dbReference>
<dbReference type="InterPro" id="IPR043502">
    <property type="entry name" value="DNA/RNA_pol_sf"/>
</dbReference>
<gene>
    <name evidence="10" type="ORF">PHMEG_0004563</name>
</gene>
<dbReference type="PANTHER" id="PTHR33064:SF37">
    <property type="entry name" value="RIBONUCLEASE H"/>
    <property type="match status" value="1"/>
</dbReference>
<keyword evidence="3" id="KW-0548">Nucleotidyltransferase</keyword>
<dbReference type="Pfam" id="PF17917">
    <property type="entry name" value="RT_RNaseH"/>
    <property type="match status" value="1"/>
</dbReference>
<evidence type="ECO:0000256" key="5">
    <source>
        <dbReference type="ARBA" id="ARBA00022750"/>
    </source>
</evidence>
<dbReference type="InterPro" id="IPR051320">
    <property type="entry name" value="Viral_Replic_Matur_Polypro"/>
</dbReference>
<dbReference type="EMBL" id="NBNE01000271">
    <property type="protein sequence ID" value="OWZ20968.1"/>
    <property type="molecule type" value="Genomic_DNA"/>
</dbReference>
<evidence type="ECO:0000256" key="2">
    <source>
        <dbReference type="ARBA" id="ARBA00022679"/>
    </source>
</evidence>
<keyword evidence="2" id="KW-0808">Transferase</keyword>
<feature type="domain" description="Reverse transcriptase RNase H-like" evidence="9">
    <location>
        <begin position="168"/>
        <end position="212"/>
    </location>
</feature>
<proteinExistence type="predicted"/>
<name>A0A225WV76_9STRA</name>